<accession>A0A9N9TKV4</accession>
<dbReference type="Gene3D" id="3.30.300.30">
    <property type="match status" value="1"/>
</dbReference>
<sequence length="1679" mass="188420">MLNTMSHLDTVHLLRLIPPKLMFISEESLEFMQGCLSKAGLKPELVVFGTSTKYPMFDQFILRHPEENEFRPEKIDHKELALILFSSGSTGFPKGICLSHYSIKIGGQNVGPMNITYKNPTVVLSYATFYWISTHILIHCCLINGYAFMVCKAFDPLDIWTIFKKYKITYTFLAPYNASACLNSKPQDADCSTLEIVLTGSAPVNKKLMDDLRTTFYNAKVLNVYGSTEAAGPISYFDPVIEEEYNLQLKYPTSSGLVRSVFMWKVVDVDTEEKLGPGKEGELRLKADHFMSGYYKMDSSTVYDSEGYVKTGDLVSYNESNCLFIKDRIKEMFKYKGWHILPAVLEEVLKTHPTVKEAVIIGAPCKNVNDGFDPMGVITLPMSHLDTVHLLRSIPPKLMFISEESLEFMQGCLSKAGLKPELVVFGTSTKYPTFDQFILRHPEENDFRPEKIDHKELALILFSSGSTGFPKGICLSHYTIKIGGQNVGPTNITYNNPTVALTFATFYWISTHILIHSCLINGYAFMVCKAFNPLDIWTIFKKYKVTYTFLAPYNCSACLNSKPLDADCSYLEVLITGSAPVNEKLMKDLRTTFYNAKVLHGYGSTETGGSVSYFDPLIEEEYNLQLKYPTSCGLVRSVFLWKVVDVDTEERLGPGEEGELRLKSDHLMTGYYKMDSSSVFDSEGYVKTGDLASYNESNCLFIKGRIKEMFKYKGWHILPAVLEEVLKTHPAVKDAVIIGAPCKNVNDGFDPMGYIPETNQTLTYSNLRTLSVQTALAIKAKGYKKGDIIATCTHNQKYSFLPVLASYYLGIINTNFDPAMSHLDTVHLLRSISPKLMFISEESLEFMQGCLSKAGLKPELVVFGTSTKYPTFDQFIIRHPEENEFRPEKIDHKEMALILFSSGSTGFPKGICLSHYTIKICGQNDGPTNITYKNPTVVLSFATFYWVSTHILIHRCLINGYAFMVCKAFNPLDIWTIFKKYKTLAEVDELKRKYIERAQQLSRTVQPFIIVCGKDADIKVTYTFLPPYNASACLNSKPLDADCSTLKLLITGSAPVNEKLMKDLRTTFYNAKILHGYGSTETGGSVSYFDPLIEEEYNLQLKYPTSCGLVRSVFLWKVVDVDTEERLGPGEEGELRLKSDHLMIGYYKMDSSSVFDSEGYVKTGDLASYNESNCLFIKGRIKEMFKYKCWHILPAVLEEVLKTHPAVQDAVIIGAPCKNVNDGFDPMGHVPETNETVTYSDLRTLSVRTALAIKAKGYKKGDIIATCTRNQKYSSLPVLASHYLGIINTNFDPSMSHLDTVHLLRLIPPKLMFISEEALEFMEGCLSKAGLKPELVVFGASTKYPTFDQFIVKHPEENDFRPEKIDHKELALVLFSSGSTGLPKGICLSHRTIKVGGGNVCAMNLTYKNPTVALIFASFYTEKKVTYTFLAPYNAAACLNSKPLDGDCSSLEVVLTGSAPVNDKLMSDLRTTFYNAKVLNVYSQTEVGTPVSCFDPLNDEECKLQIEYPTCCGKVLSSLQWKVVDVDTEEKLGPGKEGELRLKADHFMSGYYKMDSSSVYDSEGYLKTGDVASYNESNCLFVKDRIKEMFKYKGWHILPAVLEEVLKTHPAVKEAVIIGAPCKNVNDGFDPMGVITLRNGYHNVEHLRAGIRVVESIPKTATSKTKRRDVYKMIIETKS</sequence>
<gene>
    <name evidence="6" type="ORF">PHYEVI_LOCUS2262</name>
</gene>
<dbReference type="Gene3D" id="3.40.50.12780">
    <property type="entry name" value="N-terminal domain of ligase-like"/>
    <property type="match status" value="5"/>
</dbReference>
<organism evidence="6 7">
    <name type="scientific">Phyllotreta striolata</name>
    <name type="common">Striped flea beetle</name>
    <name type="synonym">Crioceris striolata</name>
    <dbReference type="NCBI Taxonomy" id="444603"/>
    <lineage>
        <taxon>Eukaryota</taxon>
        <taxon>Metazoa</taxon>
        <taxon>Ecdysozoa</taxon>
        <taxon>Arthropoda</taxon>
        <taxon>Hexapoda</taxon>
        <taxon>Insecta</taxon>
        <taxon>Pterygota</taxon>
        <taxon>Neoptera</taxon>
        <taxon>Endopterygota</taxon>
        <taxon>Coleoptera</taxon>
        <taxon>Polyphaga</taxon>
        <taxon>Cucujiformia</taxon>
        <taxon>Chrysomeloidea</taxon>
        <taxon>Chrysomelidae</taxon>
        <taxon>Galerucinae</taxon>
        <taxon>Alticini</taxon>
        <taxon>Phyllotreta</taxon>
    </lineage>
</organism>
<protein>
    <recommendedName>
        <fullName evidence="5">AMP-dependent synthetase/ligase domain-containing protein</fullName>
    </recommendedName>
</protein>
<proteinExistence type="inferred from homology"/>
<feature type="domain" description="AMP-dependent synthetase/ligase" evidence="5">
    <location>
        <begin position="1415"/>
        <end position="1552"/>
    </location>
</feature>
<feature type="domain" description="AMP-dependent synthetase/ligase" evidence="5">
    <location>
        <begin position="1018"/>
        <end position="1147"/>
    </location>
</feature>
<dbReference type="PANTHER" id="PTHR24096:SF149">
    <property type="entry name" value="AMP-BINDING DOMAIN-CONTAINING PROTEIN-RELATED"/>
    <property type="match status" value="1"/>
</dbReference>
<feature type="domain" description="AMP-dependent synthetase/ligase" evidence="5">
    <location>
        <begin position="758"/>
        <end position="982"/>
    </location>
</feature>
<dbReference type="Pfam" id="PF00501">
    <property type="entry name" value="AMP-binding"/>
    <property type="match status" value="6"/>
</dbReference>
<feature type="domain" description="AMP-dependent synthetase/ligase" evidence="5">
    <location>
        <begin position="68"/>
        <end position="295"/>
    </location>
</feature>
<dbReference type="Proteomes" id="UP001153712">
    <property type="component" value="Chromosome 11"/>
</dbReference>
<comment type="similarity">
    <text evidence="2">Belongs to the ATP-dependent AMP-binding enzyme family.</text>
</comment>
<keyword evidence="4" id="KW-0576">Peroxisome</keyword>
<comment type="subcellular location">
    <subcellularLocation>
        <location evidence="1">Peroxisome</location>
    </subcellularLocation>
</comment>
<dbReference type="InterPro" id="IPR020845">
    <property type="entry name" value="AMP-binding_CS"/>
</dbReference>
<dbReference type="Gene3D" id="3.40.50.980">
    <property type="match status" value="1"/>
</dbReference>
<evidence type="ECO:0000259" key="5">
    <source>
        <dbReference type="Pfam" id="PF00501"/>
    </source>
</evidence>
<evidence type="ECO:0000256" key="3">
    <source>
        <dbReference type="ARBA" id="ARBA00022598"/>
    </source>
</evidence>
<feature type="domain" description="AMP-dependent synthetase/ligase" evidence="5">
    <location>
        <begin position="441"/>
        <end position="672"/>
    </location>
</feature>
<dbReference type="InterPro" id="IPR000873">
    <property type="entry name" value="AMP-dep_synth/lig_dom"/>
</dbReference>
<reference evidence="6" key="1">
    <citation type="submission" date="2022-01" db="EMBL/GenBank/DDBJ databases">
        <authorList>
            <person name="King R."/>
        </authorList>
    </citation>
    <scope>NUCLEOTIDE SEQUENCE</scope>
</reference>
<evidence type="ECO:0000256" key="2">
    <source>
        <dbReference type="ARBA" id="ARBA00006432"/>
    </source>
</evidence>
<evidence type="ECO:0000256" key="1">
    <source>
        <dbReference type="ARBA" id="ARBA00004275"/>
    </source>
</evidence>
<name>A0A9N9TKV4_PHYSR</name>
<dbReference type="PROSITE" id="PS00455">
    <property type="entry name" value="AMP_BINDING"/>
    <property type="match status" value="4"/>
</dbReference>
<dbReference type="OrthoDB" id="10253869at2759"/>
<dbReference type="GO" id="GO:0005777">
    <property type="term" value="C:peroxisome"/>
    <property type="evidence" value="ECO:0007669"/>
    <property type="project" value="UniProtKB-SubCell"/>
</dbReference>
<keyword evidence="7" id="KW-1185">Reference proteome</keyword>
<evidence type="ECO:0000313" key="7">
    <source>
        <dbReference type="Proteomes" id="UP001153712"/>
    </source>
</evidence>
<keyword evidence="3" id="KW-0436">Ligase</keyword>
<dbReference type="InterPro" id="IPR042099">
    <property type="entry name" value="ANL_N_sf"/>
</dbReference>
<dbReference type="InterPro" id="IPR045851">
    <property type="entry name" value="AMP-bd_C_sf"/>
</dbReference>
<dbReference type="PANTHER" id="PTHR24096">
    <property type="entry name" value="LONG-CHAIN-FATTY-ACID--COA LIGASE"/>
    <property type="match status" value="1"/>
</dbReference>
<feature type="domain" description="AMP-dependent synthetase/ligase" evidence="5">
    <location>
        <begin position="1233"/>
        <end position="1393"/>
    </location>
</feature>
<dbReference type="GO" id="GO:0016405">
    <property type="term" value="F:CoA-ligase activity"/>
    <property type="evidence" value="ECO:0007669"/>
    <property type="project" value="TreeGrafter"/>
</dbReference>
<evidence type="ECO:0000313" key="6">
    <source>
        <dbReference type="EMBL" id="CAG9855824.1"/>
    </source>
</evidence>
<dbReference type="EMBL" id="OU900104">
    <property type="protein sequence ID" value="CAG9855824.1"/>
    <property type="molecule type" value="Genomic_DNA"/>
</dbReference>
<dbReference type="SUPFAM" id="SSF56801">
    <property type="entry name" value="Acetyl-CoA synthetase-like"/>
    <property type="match status" value="4"/>
</dbReference>
<evidence type="ECO:0000256" key="4">
    <source>
        <dbReference type="ARBA" id="ARBA00023140"/>
    </source>
</evidence>